<dbReference type="EC" id="2.4.1.-" evidence="8"/>
<gene>
    <name evidence="9" type="ORF">HERILL_LOCUS980</name>
</gene>
<evidence type="ECO:0000256" key="2">
    <source>
        <dbReference type="ARBA" id="ARBA00007647"/>
    </source>
</evidence>
<accession>A0A7R8YLZ2</accession>
<evidence type="ECO:0000256" key="3">
    <source>
        <dbReference type="ARBA" id="ARBA00022676"/>
    </source>
</evidence>
<dbReference type="Pfam" id="PF01697">
    <property type="entry name" value="Glyco_transf_92"/>
    <property type="match status" value="1"/>
</dbReference>
<name>A0A7R8YLZ2_HERIL</name>
<reference evidence="9 10" key="1">
    <citation type="submission" date="2020-11" db="EMBL/GenBank/DDBJ databases">
        <authorList>
            <person name="Wallbank WR R."/>
            <person name="Pardo Diaz C."/>
            <person name="Kozak K."/>
            <person name="Martin S."/>
            <person name="Jiggins C."/>
            <person name="Moest M."/>
            <person name="Warren A I."/>
            <person name="Generalovic N T."/>
            <person name="Byers J.R.P. K."/>
            <person name="Montejo-Kovacevich G."/>
            <person name="Yen C E."/>
        </authorList>
    </citation>
    <scope>NUCLEOTIDE SEQUENCE [LARGE SCALE GENOMIC DNA]</scope>
</reference>
<protein>
    <recommendedName>
        <fullName evidence="8">Glycosyltransferase family 92 protein</fullName>
        <ecNumber evidence="8">2.4.1.-</ecNumber>
    </recommendedName>
</protein>
<keyword evidence="5 8" id="KW-0812">Transmembrane</keyword>
<evidence type="ECO:0000256" key="8">
    <source>
        <dbReference type="RuleBase" id="RU366017"/>
    </source>
</evidence>
<dbReference type="EMBL" id="LR899009">
    <property type="protein sequence ID" value="CAD7077653.1"/>
    <property type="molecule type" value="Genomic_DNA"/>
</dbReference>
<dbReference type="OrthoDB" id="2526284at2759"/>
<dbReference type="InterPro" id="IPR008166">
    <property type="entry name" value="Glyco_transf_92"/>
</dbReference>
<comment type="similarity">
    <text evidence="2 8">Belongs to the glycosyltransferase 92 family.</text>
</comment>
<dbReference type="GO" id="GO:0016757">
    <property type="term" value="F:glycosyltransferase activity"/>
    <property type="evidence" value="ECO:0007669"/>
    <property type="project" value="UniProtKB-UniRule"/>
</dbReference>
<feature type="transmembrane region" description="Helical" evidence="8">
    <location>
        <begin position="9"/>
        <end position="27"/>
    </location>
</feature>
<dbReference type="InParanoid" id="A0A7R8YLZ2"/>
<keyword evidence="4 8" id="KW-0808">Transferase</keyword>
<evidence type="ECO:0000313" key="9">
    <source>
        <dbReference type="EMBL" id="CAD7077653.1"/>
    </source>
</evidence>
<keyword evidence="10" id="KW-1185">Reference proteome</keyword>
<evidence type="ECO:0000256" key="5">
    <source>
        <dbReference type="ARBA" id="ARBA00022692"/>
    </source>
</evidence>
<keyword evidence="6 8" id="KW-1133">Transmembrane helix</keyword>
<evidence type="ECO:0000256" key="7">
    <source>
        <dbReference type="ARBA" id="ARBA00023136"/>
    </source>
</evidence>
<dbReference type="GO" id="GO:0016020">
    <property type="term" value="C:membrane"/>
    <property type="evidence" value="ECO:0007669"/>
    <property type="project" value="UniProtKB-SubCell"/>
</dbReference>
<dbReference type="PANTHER" id="PTHR21461">
    <property type="entry name" value="GLYCOSYLTRANSFERASE FAMILY 92 PROTEIN"/>
    <property type="match status" value="1"/>
</dbReference>
<keyword evidence="3 8" id="KW-0328">Glycosyltransferase</keyword>
<organism evidence="9 10">
    <name type="scientific">Hermetia illucens</name>
    <name type="common">Black soldier fly</name>
    <dbReference type="NCBI Taxonomy" id="343691"/>
    <lineage>
        <taxon>Eukaryota</taxon>
        <taxon>Metazoa</taxon>
        <taxon>Ecdysozoa</taxon>
        <taxon>Arthropoda</taxon>
        <taxon>Hexapoda</taxon>
        <taxon>Insecta</taxon>
        <taxon>Pterygota</taxon>
        <taxon>Neoptera</taxon>
        <taxon>Endopterygota</taxon>
        <taxon>Diptera</taxon>
        <taxon>Brachycera</taxon>
        <taxon>Stratiomyomorpha</taxon>
        <taxon>Stratiomyidae</taxon>
        <taxon>Hermetiinae</taxon>
        <taxon>Hermetia</taxon>
    </lineage>
</organism>
<dbReference type="Proteomes" id="UP000594454">
    <property type="component" value="Chromosome 1"/>
</dbReference>
<dbReference type="GO" id="GO:0005737">
    <property type="term" value="C:cytoplasm"/>
    <property type="evidence" value="ECO:0007669"/>
    <property type="project" value="TreeGrafter"/>
</dbReference>
<evidence type="ECO:0000256" key="6">
    <source>
        <dbReference type="ARBA" id="ARBA00022989"/>
    </source>
</evidence>
<sequence length="466" mass="53694">MGIHFHKPNIFYLLISILSVVTLILYLQNLRIARRILLMNSYQKLAVLIKESSQWPNSTVNDKWQTLGDPSRRQQIYSAYFDDRPAILESYSFSEDNLPFGSVRIFAILTTKTKTKLYCNFIFATRQQIRIEALEFSPIHEHFNLPFSAYRITCPLTNSESNPVNELPKYVVLSCDDDPMTITNPVFVPVRYGNKSQSSSTTSRNLAVCVGPIHNSYAQARRIVEFIHMYQLMGAEKIYFYNLNATNSVQKVLDYFDGDGVVEVLNWNLHNYQFEKDVRYAGIFAALNDCVYRATFVDDFTYAAIVDLDEILVPLKHSNLTDFLKSFDSGNIHSFVFRVVFFHENDEIASAAEPADVRNKFLYTQSRTIRTSEPFPLYTRTKYIVKTRGVVEVGNHFAWRTLGPYKEHNVDPRDGLLFHYRDECLDLTCDAKKKSDTTLAKYGDALWKAVDETCSEIFQNGICPIE</sequence>
<dbReference type="AlphaFoldDB" id="A0A7R8YLZ2"/>
<evidence type="ECO:0000256" key="1">
    <source>
        <dbReference type="ARBA" id="ARBA00004167"/>
    </source>
</evidence>
<dbReference type="OMA" id="FVQISYP"/>
<dbReference type="PANTHER" id="PTHR21461:SF1">
    <property type="entry name" value="GLYCOSYLTRANSFERASE FAMILY 92 PROTEIN"/>
    <property type="match status" value="1"/>
</dbReference>
<proteinExistence type="inferred from homology"/>
<comment type="subcellular location">
    <subcellularLocation>
        <location evidence="1">Membrane</location>
        <topology evidence="1">Single-pass membrane protein</topology>
    </subcellularLocation>
</comment>
<evidence type="ECO:0000256" key="4">
    <source>
        <dbReference type="ARBA" id="ARBA00022679"/>
    </source>
</evidence>
<evidence type="ECO:0000313" key="10">
    <source>
        <dbReference type="Proteomes" id="UP000594454"/>
    </source>
</evidence>
<keyword evidence="7 8" id="KW-0472">Membrane</keyword>